<dbReference type="RefSeq" id="WP_249044740.1">
    <property type="nucleotide sequence ID" value="NZ_JAGIOO010000001.1"/>
</dbReference>
<proteinExistence type="predicted"/>
<keyword evidence="3" id="KW-0804">Transcription</keyword>
<dbReference type="InterPro" id="IPR036271">
    <property type="entry name" value="Tet_transcr_reg_TetR-rel_C_sf"/>
</dbReference>
<dbReference type="SUPFAM" id="SSF46689">
    <property type="entry name" value="Homeodomain-like"/>
    <property type="match status" value="1"/>
</dbReference>
<evidence type="ECO:0000256" key="2">
    <source>
        <dbReference type="ARBA" id="ARBA00023125"/>
    </source>
</evidence>
<reference evidence="6 7" key="1">
    <citation type="submission" date="2021-03" db="EMBL/GenBank/DDBJ databases">
        <title>Sequencing the genomes of 1000 actinobacteria strains.</title>
        <authorList>
            <person name="Klenk H.-P."/>
        </authorList>
    </citation>
    <scope>NUCLEOTIDE SEQUENCE [LARGE SCALE GENOMIC DNA]</scope>
    <source>
        <strain evidence="6 7">DSM 44580</strain>
    </source>
</reference>
<dbReference type="PROSITE" id="PS50977">
    <property type="entry name" value="HTH_TETR_2"/>
    <property type="match status" value="1"/>
</dbReference>
<organism evidence="6 7">
    <name type="scientific">Crossiella equi</name>
    <dbReference type="NCBI Taxonomy" id="130796"/>
    <lineage>
        <taxon>Bacteria</taxon>
        <taxon>Bacillati</taxon>
        <taxon>Actinomycetota</taxon>
        <taxon>Actinomycetes</taxon>
        <taxon>Pseudonocardiales</taxon>
        <taxon>Pseudonocardiaceae</taxon>
        <taxon>Crossiella</taxon>
    </lineage>
</organism>
<evidence type="ECO:0000313" key="7">
    <source>
        <dbReference type="Proteomes" id="UP001519363"/>
    </source>
</evidence>
<evidence type="ECO:0000256" key="3">
    <source>
        <dbReference type="ARBA" id="ARBA00023163"/>
    </source>
</evidence>
<dbReference type="Pfam" id="PF16925">
    <property type="entry name" value="TetR_C_13"/>
    <property type="match status" value="1"/>
</dbReference>
<evidence type="ECO:0000256" key="4">
    <source>
        <dbReference type="PROSITE-ProRule" id="PRU00335"/>
    </source>
</evidence>
<feature type="domain" description="HTH tetR-type" evidence="5">
    <location>
        <begin position="11"/>
        <end position="71"/>
    </location>
</feature>
<dbReference type="PANTHER" id="PTHR47506:SF1">
    <property type="entry name" value="HTH-TYPE TRANSCRIPTIONAL REGULATOR YJDC"/>
    <property type="match status" value="1"/>
</dbReference>
<dbReference type="PRINTS" id="PR00455">
    <property type="entry name" value="HTHTETR"/>
</dbReference>
<feature type="DNA-binding region" description="H-T-H motif" evidence="4">
    <location>
        <begin position="34"/>
        <end position="53"/>
    </location>
</feature>
<sequence>MRTDSLTPKGRATRDRIVAAAAQLMFEHGVAGTSTDDVRVAAAVSTSQIYHYFRDKDSLVRAVIDHQTEQVLGAQQPLFAKLDSLAGLRAWRDALVELQRQRRCAGGCPIGSLGSELAEEYPEAREALADGFARWAEAIAAGLRAMHGRGELRPDTDPDHLGLALLTALQGGLLLTQIRRDTVALEAGLDTVLAQVEANLV</sequence>
<evidence type="ECO:0000313" key="6">
    <source>
        <dbReference type="EMBL" id="MBP2472088.1"/>
    </source>
</evidence>
<dbReference type="EMBL" id="JAGIOO010000001">
    <property type="protein sequence ID" value="MBP2472088.1"/>
    <property type="molecule type" value="Genomic_DNA"/>
</dbReference>
<dbReference type="InterPro" id="IPR009057">
    <property type="entry name" value="Homeodomain-like_sf"/>
</dbReference>
<accession>A0ABS5A666</accession>
<evidence type="ECO:0000259" key="5">
    <source>
        <dbReference type="PROSITE" id="PS50977"/>
    </source>
</evidence>
<protein>
    <submittedName>
        <fullName evidence="6">AcrR family transcriptional regulator</fullName>
    </submittedName>
</protein>
<dbReference type="PANTHER" id="PTHR47506">
    <property type="entry name" value="TRANSCRIPTIONAL REGULATORY PROTEIN"/>
    <property type="match status" value="1"/>
</dbReference>
<comment type="caution">
    <text evidence="6">The sequence shown here is derived from an EMBL/GenBank/DDBJ whole genome shotgun (WGS) entry which is preliminary data.</text>
</comment>
<dbReference type="Gene3D" id="1.10.357.10">
    <property type="entry name" value="Tetracycline Repressor, domain 2"/>
    <property type="match status" value="1"/>
</dbReference>
<keyword evidence="2 4" id="KW-0238">DNA-binding</keyword>
<name>A0ABS5A666_9PSEU</name>
<keyword evidence="7" id="KW-1185">Reference proteome</keyword>
<dbReference type="InterPro" id="IPR001647">
    <property type="entry name" value="HTH_TetR"/>
</dbReference>
<dbReference type="SUPFAM" id="SSF48498">
    <property type="entry name" value="Tetracyclin repressor-like, C-terminal domain"/>
    <property type="match status" value="1"/>
</dbReference>
<dbReference type="Pfam" id="PF00440">
    <property type="entry name" value="TetR_N"/>
    <property type="match status" value="1"/>
</dbReference>
<evidence type="ECO:0000256" key="1">
    <source>
        <dbReference type="ARBA" id="ARBA00023015"/>
    </source>
</evidence>
<keyword evidence="1" id="KW-0805">Transcription regulation</keyword>
<gene>
    <name evidence="6" type="ORF">JOF53_000960</name>
</gene>
<dbReference type="Proteomes" id="UP001519363">
    <property type="component" value="Unassembled WGS sequence"/>
</dbReference>
<dbReference type="InterPro" id="IPR011075">
    <property type="entry name" value="TetR_C"/>
</dbReference>